<dbReference type="Gene3D" id="3.40.30.10">
    <property type="entry name" value="Glutaredoxin"/>
    <property type="match status" value="1"/>
</dbReference>
<keyword evidence="3" id="KW-1185">Reference proteome</keyword>
<reference evidence="2" key="1">
    <citation type="journal article" date="2023" name="IScience">
        <title>Live-bearing cockroach genome reveals convergent evolutionary mechanisms linked to viviparity in insects and beyond.</title>
        <authorList>
            <person name="Fouks B."/>
            <person name="Harrison M.C."/>
            <person name="Mikhailova A.A."/>
            <person name="Marchal E."/>
            <person name="English S."/>
            <person name="Carruthers M."/>
            <person name="Jennings E.C."/>
            <person name="Chiamaka E.L."/>
            <person name="Frigard R.A."/>
            <person name="Pippel M."/>
            <person name="Attardo G.M."/>
            <person name="Benoit J.B."/>
            <person name="Bornberg-Bauer E."/>
            <person name="Tobe S.S."/>
        </authorList>
    </citation>
    <scope>NUCLEOTIDE SEQUENCE</scope>
    <source>
        <strain evidence="2">Stay&amp;Tobe</strain>
    </source>
</reference>
<feature type="domain" description="GST C-terminal" evidence="1">
    <location>
        <begin position="34"/>
        <end position="155"/>
    </location>
</feature>
<dbReference type="SUPFAM" id="SSF47616">
    <property type="entry name" value="GST C-terminal domain-like"/>
    <property type="match status" value="1"/>
</dbReference>
<dbReference type="Gene3D" id="1.20.1050.10">
    <property type="match status" value="1"/>
</dbReference>
<evidence type="ECO:0000313" key="3">
    <source>
        <dbReference type="Proteomes" id="UP001233999"/>
    </source>
</evidence>
<dbReference type="Pfam" id="PF14497">
    <property type="entry name" value="GST_C_3"/>
    <property type="match status" value="1"/>
</dbReference>
<dbReference type="PROSITE" id="PS50405">
    <property type="entry name" value="GST_CTER"/>
    <property type="match status" value="1"/>
</dbReference>
<name>A0AAD8AJM6_DIPPU</name>
<comment type="caution">
    <text evidence="2">The sequence shown here is derived from an EMBL/GenBank/DDBJ whole genome shotgun (WGS) entry which is preliminary data.</text>
</comment>
<evidence type="ECO:0000313" key="2">
    <source>
        <dbReference type="EMBL" id="KAJ9599357.1"/>
    </source>
</evidence>
<dbReference type="AlphaFoldDB" id="A0AAD8AJM6"/>
<organism evidence="2 3">
    <name type="scientific">Diploptera punctata</name>
    <name type="common">Pacific beetle cockroach</name>
    <dbReference type="NCBI Taxonomy" id="6984"/>
    <lineage>
        <taxon>Eukaryota</taxon>
        <taxon>Metazoa</taxon>
        <taxon>Ecdysozoa</taxon>
        <taxon>Arthropoda</taxon>
        <taxon>Hexapoda</taxon>
        <taxon>Insecta</taxon>
        <taxon>Pterygota</taxon>
        <taxon>Neoptera</taxon>
        <taxon>Polyneoptera</taxon>
        <taxon>Dictyoptera</taxon>
        <taxon>Blattodea</taxon>
        <taxon>Blaberoidea</taxon>
        <taxon>Blaberidae</taxon>
        <taxon>Diplopterinae</taxon>
        <taxon>Diploptera</taxon>
    </lineage>
</organism>
<sequence length="218" mass="24319">ARFQCPHRLPVLELESGEFVFSSNSASRYLFPPEDSCCQAVDYWLEWEASSLQPVLAFYLSTSSKVDSSIVKQLKELLSLLNSALSSKYLVGNNVSVADIAIWSTLFPLVTEMKYKKELLTEQIQLQNWYSHLQSLSQVKEALARLCPKQGLTAFQSVADATWYPANSIVTQSEKPSRAELLSVNSIDLGKTVLQEDLNPNLKASLKNPDQKGTGKNQ</sequence>
<accession>A0AAD8AJM6</accession>
<dbReference type="EMBL" id="JASPKZ010000815">
    <property type="protein sequence ID" value="KAJ9599357.1"/>
    <property type="molecule type" value="Genomic_DNA"/>
</dbReference>
<dbReference type="InterPro" id="IPR010987">
    <property type="entry name" value="Glutathione-S-Trfase_C-like"/>
</dbReference>
<dbReference type="InterPro" id="IPR004046">
    <property type="entry name" value="GST_C"/>
</dbReference>
<reference evidence="2" key="2">
    <citation type="submission" date="2023-05" db="EMBL/GenBank/DDBJ databases">
        <authorList>
            <person name="Fouks B."/>
        </authorList>
    </citation>
    <scope>NUCLEOTIDE SEQUENCE</scope>
    <source>
        <strain evidence="2">Stay&amp;Tobe</strain>
        <tissue evidence="2">Testes</tissue>
    </source>
</reference>
<dbReference type="Proteomes" id="UP001233999">
    <property type="component" value="Unassembled WGS sequence"/>
</dbReference>
<dbReference type="GO" id="GO:0005737">
    <property type="term" value="C:cytoplasm"/>
    <property type="evidence" value="ECO:0007669"/>
    <property type="project" value="TreeGrafter"/>
</dbReference>
<evidence type="ECO:0000259" key="1">
    <source>
        <dbReference type="PROSITE" id="PS50405"/>
    </source>
</evidence>
<protein>
    <recommendedName>
        <fullName evidence="1">GST C-terminal domain-containing protein</fullName>
    </recommendedName>
</protein>
<dbReference type="GO" id="GO:0006414">
    <property type="term" value="P:translational elongation"/>
    <property type="evidence" value="ECO:0007669"/>
    <property type="project" value="TreeGrafter"/>
</dbReference>
<feature type="non-terminal residue" evidence="2">
    <location>
        <position position="1"/>
    </location>
</feature>
<proteinExistence type="predicted"/>
<dbReference type="InterPro" id="IPR050802">
    <property type="entry name" value="EF-GSTs"/>
</dbReference>
<feature type="non-terminal residue" evidence="2">
    <location>
        <position position="218"/>
    </location>
</feature>
<gene>
    <name evidence="2" type="ORF">L9F63_010178</name>
</gene>
<dbReference type="GO" id="GO:0005634">
    <property type="term" value="C:nucleus"/>
    <property type="evidence" value="ECO:0007669"/>
    <property type="project" value="TreeGrafter"/>
</dbReference>
<dbReference type="PANTHER" id="PTHR43986:SF1">
    <property type="entry name" value="ELONGATION FACTOR 1-GAMMA"/>
    <property type="match status" value="1"/>
</dbReference>
<dbReference type="InterPro" id="IPR036282">
    <property type="entry name" value="Glutathione-S-Trfase_C_sf"/>
</dbReference>
<dbReference type="PANTHER" id="PTHR43986">
    <property type="entry name" value="ELONGATION FACTOR 1-GAMMA"/>
    <property type="match status" value="1"/>
</dbReference>